<proteinExistence type="predicted"/>
<sequence length="76" mass="8503">MKKLEELLGKVLSIDSKIITDETSPANVESWDSFNGLVLVSELEKQFKVKFTIDEVTSVKNVGDIKKALKKHGIEL</sequence>
<dbReference type="SUPFAM" id="SSF47336">
    <property type="entry name" value="ACP-like"/>
    <property type="match status" value="1"/>
</dbReference>
<dbReference type="Pfam" id="PF00550">
    <property type="entry name" value="PP-binding"/>
    <property type="match status" value="1"/>
</dbReference>
<dbReference type="InterPro" id="IPR036736">
    <property type="entry name" value="ACP-like_sf"/>
</dbReference>
<reference evidence="2 3" key="1">
    <citation type="journal article" date="2016" name="Nat. Commun.">
        <title>Thousands of microbial genomes shed light on interconnected biogeochemical processes in an aquifer system.</title>
        <authorList>
            <person name="Anantharaman K."/>
            <person name="Brown C.T."/>
            <person name="Hug L.A."/>
            <person name="Sharon I."/>
            <person name="Castelle C.J."/>
            <person name="Probst A.J."/>
            <person name="Thomas B.C."/>
            <person name="Singh A."/>
            <person name="Wilkins M.J."/>
            <person name="Karaoz U."/>
            <person name="Brodie E.L."/>
            <person name="Williams K.H."/>
            <person name="Hubbard S.S."/>
            <person name="Banfield J.F."/>
        </authorList>
    </citation>
    <scope>NUCLEOTIDE SEQUENCE [LARGE SCALE GENOMIC DNA]</scope>
</reference>
<dbReference type="EMBL" id="MHJL01000030">
    <property type="protein sequence ID" value="OGY67091.1"/>
    <property type="molecule type" value="Genomic_DNA"/>
</dbReference>
<dbReference type="InterPro" id="IPR009081">
    <property type="entry name" value="PP-bd_ACP"/>
</dbReference>
<gene>
    <name evidence="2" type="ORF">A3I24_02840</name>
</gene>
<evidence type="ECO:0000259" key="1">
    <source>
        <dbReference type="Pfam" id="PF00550"/>
    </source>
</evidence>
<evidence type="ECO:0000313" key="3">
    <source>
        <dbReference type="Proteomes" id="UP000177690"/>
    </source>
</evidence>
<dbReference type="Gene3D" id="1.10.1200.10">
    <property type="entry name" value="ACP-like"/>
    <property type="match status" value="1"/>
</dbReference>
<organism evidence="2 3">
    <name type="scientific">Candidatus Harrisonbacteria bacterium RIFCSPLOWO2_02_FULL_41_13b</name>
    <dbReference type="NCBI Taxonomy" id="1798409"/>
    <lineage>
        <taxon>Bacteria</taxon>
        <taxon>Candidatus Harrisoniibacteriota</taxon>
    </lineage>
</organism>
<protein>
    <recommendedName>
        <fullName evidence="1">Carrier domain-containing protein</fullName>
    </recommendedName>
</protein>
<dbReference type="STRING" id="1798409.A3I24_02840"/>
<name>A0A1G1ZRJ3_9BACT</name>
<dbReference type="Proteomes" id="UP000177690">
    <property type="component" value="Unassembled WGS sequence"/>
</dbReference>
<dbReference type="AlphaFoldDB" id="A0A1G1ZRJ3"/>
<accession>A0A1G1ZRJ3</accession>
<feature type="domain" description="Carrier" evidence="1">
    <location>
        <begin position="3"/>
        <end position="68"/>
    </location>
</feature>
<evidence type="ECO:0000313" key="2">
    <source>
        <dbReference type="EMBL" id="OGY67091.1"/>
    </source>
</evidence>
<comment type="caution">
    <text evidence="2">The sequence shown here is derived from an EMBL/GenBank/DDBJ whole genome shotgun (WGS) entry which is preliminary data.</text>
</comment>